<dbReference type="InterPro" id="IPR001163">
    <property type="entry name" value="Sm_dom_euk/arc"/>
</dbReference>
<feature type="domain" description="Sm" evidence="11">
    <location>
        <begin position="6"/>
        <end position="78"/>
    </location>
</feature>
<dbReference type="GO" id="GO:0005829">
    <property type="term" value="C:cytosol"/>
    <property type="evidence" value="ECO:0007669"/>
    <property type="project" value="UniProtKB-SubCell"/>
</dbReference>
<evidence type="ECO:0000256" key="2">
    <source>
        <dbReference type="ARBA" id="ARBA00004514"/>
    </source>
</evidence>
<dbReference type="CDD" id="cd01721">
    <property type="entry name" value="Sm_D3"/>
    <property type="match status" value="1"/>
</dbReference>
<dbReference type="SUPFAM" id="SSF50182">
    <property type="entry name" value="Sm-like ribonucleoproteins"/>
    <property type="match status" value="1"/>
</dbReference>
<feature type="region of interest" description="Disordered" evidence="10">
    <location>
        <begin position="112"/>
        <end position="132"/>
    </location>
</feature>
<dbReference type="EMBL" id="CP119908">
    <property type="protein sequence ID" value="WFD18250.1"/>
    <property type="molecule type" value="Genomic_DNA"/>
</dbReference>
<dbReference type="InterPro" id="IPR034099">
    <property type="entry name" value="SmD3"/>
</dbReference>
<name>A0AAF0IYI4_9BASI</name>
<evidence type="ECO:0000256" key="1">
    <source>
        <dbReference type="ARBA" id="ARBA00004123"/>
    </source>
</evidence>
<keyword evidence="5 9" id="KW-0507">mRNA processing</keyword>
<keyword evidence="8 9" id="KW-0687">Ribonucleoprotein</keyword>
<sequence>MGTVGIPVKLLHEAVGHTITIELKGGATYRGRLFDAEDNFNIAMKDIAVTARDGKQTHLDSVYVRGNMIRFMVVPDMLQQAPMFKSIGPNAMKGRGIGSARGRATILRGTHTPLTAAQARRGRAPGPPGMRR</sequence>
<dbReference type="FunFam" id="2.30.30.100:FF:000002">
    <property type="entry name" value="Small nuclear ribonucleoprotein Sm D3"/>
    <property type="match status" value="1"/>
</dbReference>
<evidence type="ECO:0000256" key="6">
    <source>
        <dbReference type="ARBA" id="ARBA00023187"/>
    </source>
</evidence>
<evidence type="ECO:0000256" key="10">
    <source>
        <dbReference type="SAM" id="MobiDB-lite"/>
    </source>
</evidence>
<evidence type="ECO:0000259" key="11">
    <source>
        <dbReference type="PROSITE" id="PS52002"/>
    </source>
</evidence>
<dbReference type="SMART" id="SM00651">
    <property type="entry name" value="Sm"/>
    <property type="match status" value="1"/>
</dbReference>
<dbReference type="PROSITE" id="PS52002">
    <property type="entry name" value="SM"/>
    <property type="match status" value="1"/>
</dbReference>
<dbReference type="InterPro" id="IPR010920">
    <property type="entry name" value="LSM_dom_sf"/>
</dbReference>
<comment type="similarity">
    <text evidence="3 9">Belongs to the snRNP core protein family.</text>
</comment>
<dbReference type="PANTHER" id="PTHR23338">
    <property type="entry name" value="SMALL NUCLEAR RIBONUCLEOPROTEIN SM"/>
    <property type="match status" value="1"/>
</dbReference>
<evidence type="ECO:0000256" key="9">
    <source>
        <dbReference type="RuleBase" id="RU365050"/>
    </source>
</evidence>
<dbReference type="InterPro" id="IPR047575">
    <property type="entry name" value="Sm"/>
</dbReference>
<proteinExistence type="inferred from homology"/>
<dbReference type="Pfam" id="PF01423">
    <property type="entry name" value="LSM"/>
    <property type="match status" value="1"/>
</dbReference>
<keyword evidence="4" id="KW-0963">Cytoplasm</keyword>
<keyword evidence="6 9" id="KW-0508">mRNA splicing</keyword>
<dbReference type="InterPro" id="IPR027141">
    <property type="entry name" value="LSm4/Sm_D1/D3"/>
</dbReference>
<dbReference type="GO" id="GO:0005681">
    <property type="term" value="C:spliceosomal complex"/>
    <property type="evidence" value="ECO:0007669"/>
    <property type="project" value="InterPro"/>
</dbReference>
<dbReference type="AlphaFoldDB" id="A0AAF0IYI4"/>
<dbReference type="GO" id="GO:0005685">
    <property type="term" value="C:U1 snRNP"/>
    <property type="evidence" value="ECO:0007669"/>
    <property type="project" value="UniProtKB-ARBA"/>
</dbReference>
<accession>A0AAF0IYI4</accession>
<evidence type="ECO:0000256" key="5">
    <source>
        <dbReference type="ARBA" id="ARBA00022664"/>
    </source>
</evidence>
<dbReference type="GO" id="GO:0003723">
    <property type="term" value="F:RNA binding"/>
    <property type="evidence" value="ECO:0007669"/>
    <property type="project" value="InterPro"/>
</dbReference>
<comment type="subcellular location">
    <subcellularLocation>
        <location evidence="2">Cytoplasm</location>
        <location evidence="2">Cytosol</location>
    </subcellularLocation>
    <subcellularLocation>
        <location evidence="1 9">Nucleus</location>
    </subcellularLocation>
</comment>
<evidence type="ECO:0000256" key="4">
    <source>
        <dbReference type="ARBA" id="ARBA00022490"/>
    </source>
</evidence>
<dbReference type="GO" id="GO:0000387">
    <property type="term" value="P:spliceosomal snRNP assembly"/>
    <property type="evidence" value="ECO:0007669"/>
    <property type="project" value="UniProtKB-UniRule"/>
</dbReference>
<keyword evidence="7 9" id="KW-0539">Nucleus</keyword>
<keyword evidence="13" id="KW-1185">Reference proteome</keyword>
<evidence type="ECO:0000313" key="12">
    <source>
        <dbReference type="EMBL" id="WFD18250.1"/>
    </source>
</evidence>
<evidence type="ECO:0000313" key="13">
    <source>
        <dbReference type="Proteomes" id="UP001220961"/>
    </source>
</evidence>
<reference evidence="12" key="1">
    <citation type="submission" date="2023-03" db="EMBL/GenBank/DDBJ databases">
        <title>Mating type loci evolution in Malassezia.</title>
        <authorList>
            <person name="Coelho M.A."/>
        </authorList>
    </citation>
    <scope>NUCLEOTIDE SEQUENCE</scope>
    <source>
        <strain evidence="12">CBS 10434</strain>
    </source>
</reference>
<protein>
    <recommendedName>
        <fullName evidence="9">Small nuclear ribonucleoprotein Sm D3</fullName>
        <shortName evidence="9">Sm-D3</shortName>
    </recommendedName>
    <alternativeName>
        <fullName evidence="9">snRNP core protein D3</fullName>
    </alternativeName>
</protein>
<dbReference type="Proteomes" id="UP001220961">
    <property type="component" value="Chromosome 1"/>
</dbReference>
<evidence type="ECO:0000256" key="7">
    <source>
        <dbReference type="ARBA" id="ARBA00023242"/>
    </source>
</evidence>
<gene>
    <name evidence="12" type="primary">SMD3</name>
    <name evidence="12" type="ORF">MCAP1_000449</name>
</gene>
<organism evidence="12 13">
    <name type="scientific">Malassezia caprae</name>
    <dbReference type="NCBI Taxonomy" id="1381934"/>
    <lineage>
        <taxon>Eukaryota</taxon>
        <taxon>Fungi</taxon>
        <taxon>Dikarya</taxon>
        <taxon>Basidiomycota</taxon>
        <taxon>Ustilaginomycotina</taxon>
        <taxon>Malasseziomycetes</taxon>
        <taxon>Malasseziales</taxon>
        <taxon>Malasseziaceae</taxon>
        <taxon>Malassezia</taxon>
    </lineage>
</organism>
<dbReference type="Gene3D" id="2.30.30.100">
    <property type="match status" value="1"/>
</dbReference>
<evidence type="ECO:0000256" key="8">
    <source>
        <dbReference type="ARBA" id="ARBA00023274"/>
    </source>
</evidence>
<evidence type="ECO:0000256" key="3">
    <source>
        <dbReference type="ARBA" id="ARBA00008146"/>
    </source>
</evidence>